<dbReference type="OrthoDB" id="9769319at2"/>
<dbReference type="SUPFAM" id="SSF53850">
    <property type="entry name" value="Periplasmic binding protein-like II"/>
    <property type="match status" value="1"/>
</dbReference>
<proteinExistence type="predicted"/>
<dbReference type="GO" id="GO:0030288">
    <property type="term" value="C:outer membrane-bounded periplasmic space"/>
    <property type="evidence" value="ECO:0007669"/>
    <property type="project" value="TreeGrafter"/>
</dbReference>
<dbReference type="AlphaFoldDB" id="A0A429ZTF9"/>
<dbReference type="GO" id="GO:0030976">
    <property type="term" value="F:thiamine pyrophosphate binding"/>
    <property type="evidence" value="ECO:0007669"/>
    <property type="project" value="TreeGrafter"/>
</dbReference>
<dbReference type="InterPro" id="IPR001188">
    <property type="entry name" value="Sperm_putr-bd"/>
</dbReference>
<name>A0A429ZTF9_9ENTE</name>
<evidence type="ECO:0000313" key="4">
    <source>
        <dbReference type="Proteomes" id="UP000287239"/>
    </source>
</evidence>
<protein>
    <submittedName>
        <fullName evidence="3">Spermidine/putrescine ABC transporter substrate-binding protein</fullName>
    </submittedName>
</protein>
<dbReference type="PROSITE" id="PS51257">
    <property type="entry name" value="PROKAR_LIPOPROTEIN"/>
    <property type="match status" value="1"/>
</dbReference>
<gene>
    <name evidence="3" type="ORF">CBF35_03615</name>
</gene>
<dbReference type="GO" id="GO:0015888">
    <property type="term" value="P:thiamine transport"/>
    <property type="evidence" value="ECO:0007669"/>
    <property type="project" value="TreeGrafter"/>
</dbReference>
<dbReference type="PANTHER" id="PTHR30006">
    <property type="entry name" value="THIAMINE-BINDING PERIPLASMIC PROTEIN-RELATED"/>
    <property type="match status" value="1"/>
</dbReference>
<dbReference type="PRINTS" id="PR00909">
    <property type="entry name" value="SPERMDNBNDNG"/>
</dbReference>
<dbReference type="GO" id="GO:0015846">
    <property type="term" value="P:polyamine transport"/>
    <property type="evidence" value="ECO:0007669"/>
    <property type="project" value="InterPro"/>
</dbReference>
<dbReference type="InterPro" id="IPR006059">
    <property type="entry name" value="SBP"/>
</dbReference>
<dbReference type="EMBL" id="NGJU01000004">
    <property type="protein sequence ID" value="RST97025.1"/>
    <property type="molecule type" value="Genomic_DNA"/>
</dbReference>
<evidence type="ECO:0000256" key="1">
    <source>
        <dbReference type="ARBA" id="ARBA00022729"/>
    </source>
</evidence>
<feature type="signal peptide" evidence="2">
    <location>
        <begin position="1"/>
        <end position="20"/>
    </location>
</feature>
<dbReference type="RefSeq" id="WP_126778625.1">
    <property type="nucleotide sequence ID" value="NZ_CAUQJP010000013.1"/>
</dbReference>
<dbReference type="Pfam" id="PF13416">
    <property type="entry name" value="SBP_bac_8"/>
    <property type="match status" value="1"/>
</dbReference>
<dbReference type="PANTHER" id="PTHR30006:SF2">
    <property type="entry name" value="ABC TRANSPORTER SUBSTRATE-BINDING PROTEIN"/>
    <property type="match status" value="1"/>
</dbReference>
<dbReference type="CDD" id="cd13589">
    <property type="entry name" value="PBP2_polyamine_RpCGA009"/>
    <property type="match status" value="1"/>
</dbReference>
<evidence type="ECO:0000313" key="3">
    <source>
        <dbReference type="EMBL" id="RST97025.1"/>
    </source>
</evidence>
<comment type="caution">
    <text evidence="3">The sequence shown here is derived from an EMBL/GenBank/DDBJ whole genome shotgun (WGS) entry which is preliminary data.</text>
</comment>
<organism evidence="3 4">
    <name type="scientific">Vagococcus salmoninarum</name>
    <dbReference type="NCBI Taxonomy" id="2739"/>
    <lineage>
        <taxon>Bacteria</taxon>
        <taxon>Bacillati</taxon>
        <taxon>Bacillota</taxon>
        <taxon>Bacilli</taxon>
        <taxon>Lactobacillales</taxon>
        <taxon>Enterococcaceae</taxon>
        <taxon>Vagococcus</taxon>
    </lineage>
</organism>
<evidence type="ECO:0000256" key="2">
    <source>
        <dbReference type="SAM" id="SignalP"/>
    </source>
</evidence>
<keyword evidence="4" id="KW-1185">Reference proteome</keyword>
<dbReference type="GO" id="GO:0030975">
    <property type="term" value="F:thiamine binding"/>
    <property type="evidence" value="ECO:0007669"/>
    <property type="project" value="TreeGrafter"/>
</dbReference>
<accession>A0A429ZTF9</accession>
<feature type="chain" id="PRO_5039684937" evidence="2">
    <location>
        <begin position="21"/>
        <end position="352"/>
    </location>
</feature>
<dbReference type="Gene3D" id="3.40.190.10">
    <property type="entry name" value="Periplasmic binding protein-like II"/>
    <property type="match status" value="2"/>
</dbReference>
<dbReference type="GeneID" id="98567445"/>
<reference evidence="3 4" key="1">
    <citation type="submission" date="2017-05" db="EMBL/GenBank/DDBJ databases">
        <title>Vagococcus spp. assemblies.</title>
        <authorList>
            <person name="Gulvik C.A."/>
        </authorList>
    </citation>
    <scope>NUCLEOTIDE SEQUENCE [LARGE SCALE GENOMIC DNA]</scope>
    <source>
        <strain evidence="3 4">NCFB 2777</strain>
    </source>
</reference>
<dbReference type="GO" id="GO:0019808">
    <property type="term" value="F:polyamine binding"/>
    <property type="evidence" value="ECO:0007669"/>
    <property type="project" value="InterPro"/>
</dbReference>
<keyword evidence="1 2" id="KW-0732">Signal</keyword>
<dbReference type="Proteomes" id="UP000287239">
    <property type="component" value="Unassembled WGS sequence"/>
</dbReference>
<sequence length="352" mass="38171">MKKYLTVSAVVLISSLILGACSKETSKGGEEGPQELVVSTFGISEDVVKKDIFEPFEKANNVKIVVESGTSSERYTKLANNPNSSVDVIELAQGNAAKGFQAGLFAEVDEKSVPNMAFLTESAKGAVAPGAGPAYVVNSIGIIYNQAATGKELTEWADLWSEDLKSKVAIPDIATTYGPAMVYLANDQQKTDLEKNQGKGAFVGLKALEPNIVKTYGKSSDLINMLKSGEITAAVVGDFAVPIIANADPEVEYFVPASGTYANFNTVNVTKNSKNKELAQKFVDWRISQELQEVTAKSLNEAPTNTKVVLDEATSKDKTYGPVAERLKRIDFDFVNEELTNWIDQWNQTFNQ</sequence>